<evidence type="ECO:0000259" key="3">
    <source>
        <dbReference type="Pfam" id="PF13458"/>
    </source>
</evidence>
<accession>A0ABU3P929</accession>
<dbReference type="RefSeq" id="WP_315649554.1">
    <property type="nucleotide sequence ID" value="NZ_JAVXZY010000002.1"/>
</dbReference>
<evidence type="ECO:0000313" key="5">
    <source>
        <dbReference type="Proteomes" id="UP001246372"/>
    </source>
</evidence>
<dbReference type="Proteomes" id="UP001246372">
    <property type="component" value="Unassembled WGS sequence"/>
</dbReference>
<feature type="domain" description="Leucine-binding protein" evidence="3">
    <location>
        <begin position="25"/>
        <end position="344"/>
    </location>
</feature>
<dbReference type="PROSITE" id="PS51257">
    <property type="entry name" value="PROKAR_LIPOPROTEIN"/>
    <property type="match status" value="1"/>
</dbReference>
<gene>
    <name evidence="4" type="ORF">RQP53_07280</name>
</gene>
<sequence length="377" mass="40240">MQRRSLLLAGSLAPLFSACSRLPDTVRIGVAQPLSGPLARLGKDMLAGVEMAVKDINAAGFSVKGQRITLEVVARDDKSDAETGKKIAQELVEAGVIAVVGNLNSGVSIASAPIYGAAGIAQLAISTNPKFTQLDLPTTLRLVANDDLQAKAMAGYAVQQMGAQTFCLIDDNTPYGKGLLVGVEAHMKKLGKTPALKASLDDKTTTFDELLPKMAAAKIDCVITTLADFQVEALMKGMARVGLKDAQLLGGDTIKTDLLPKGQLPIRRVMATSPIIEPYEFSAGKAFQQRFNKEQKQDIAYGAHYAYDAVYSISQGLLRAGSADPKQVLAAMKSLDLHGPVTSGLRYADNGEQRFGTISVYGIEHGRWQSVMRSADW</sequence>
<dbReference type="Pfam" id="PF13458">
    <property type="entry name" value="Peripla_BP_6"/>
    <property type="match status" value="1"/>
</dbReference>
<dbReference type="InterPro" id="IPR028081">
    <property type="entry name" value="Leu-bd"/>
</dbReference>
<comment type="caution">
    <text evidence="4">The sequence shown here is derived from an EMBL/GenBank/DDBJ whole genome shotgun (WGS) entry which is preliminary data.</text>
</comment>
<evidence type="ECO:0000256" key="1">
    <source>
        <dbReference type="ARBA" id="ARBA00010062"/>
    </source>
</evidence>
<keyword evidence="2" id="KW-0732">Signal</keyword>
<dbReference type="PANTHER" id="PTHR47151">
    <property type="entry name" value="LEU/ILE/VAL-BINDING ABC TRANSPORTER SUBUNIT"/>
    <property type="match status" value="1"/>
</dbReference>
<comment type="similarity">
    <text evidence="1">Belongs to the leucine-binding protein family.</text>
</comment>
<dbReference type="InterPro" id="IPR028082">
    <property type="entry name" value="Peripla_BP_I"/>
</dbReference>
<dbReference type="EMBL" id="JAVXZY010000002">
    <property type="protein sequence ID" value="MDT8999065.1"/>
    <property type="molecule type" value="Genomic_DNA"/>
</dbReference>
<reference evidence="4" key="1">
    <citation type="submission" date="2023-09" db="EMBL/GenBank/DDBJ databases">
        <title>Paucibacter sp. APW11 Genome sequencing and assembly.</title>
        <authorList>
            <person name="Kim I."/>
        </authorList>
    </citation>
    <scope>NUCLEOTIDE SEQUENCE</scope>
    <source>
        <strain evidence="4">APW11</strain>
    </source>
</reference>
<proteinExistence type="inferred from homology"/>
<dbReference type="CDD" id="cd06342">
    <property type="entry name" value="PBP1_ABC_LIVBP-like"/>
    <property type="match status" value="1"/>
</dbReference>
<protein>
    <submittedName>
        <fullName evidence="4">Branched-chain amino acid ABC transporter substrate-binding protein</fullName>
    </submittedName>
</protein>
<dbReference type="SUPFAM" id="SSF53822">
    <property type="entry name" value="Periplasmic binding protein-like I"/>
    <property type="match status" value="1"/>
</dbReference>
<keyword evidence="5" id="KW-1185">Reference proteome</keyword>
<dbReference type="PANTHER" id="PTHR47151:SF2">
    <property type="entry name" value="AMINO ACID BINDING PROTEIN"/>
    <property type="match status" value="1"/>
</dbReference>
<evidence type="ECO:0000256" key="2">
    <source>
        <dbReference type="ARBA" id="ARBA00022729"/>
    </source>
</evidence>
<name>A0ABU3P929_9BURK</name>
<dbReference type="Gene3D" id="3.40.50.2300">
    <property type="match status" value="2"/>
</dbReference>
<evidence type="ECO:0000313" key="4">
    <source>
        <dbReference type="EMBL" id="MDT8999065.1"/>
    </source>
</evidence>
<organism evidence="4 5">
    <name type="scientific">Roseateles aquae</name>
    <dbReference type="NCBI Taxonomy" id="3077235"/>
    <lineage>
        <taxon>Bacteria</taxon>
        <taxon>Pseudomonadati</taxon>
        <taxon>Pseudomonadota</taxon>
        <taxon>Betaproteobacteria</taxon>
        <taxon>Burkholderiales</taxon>
        <taxon>Sphaerotilaceae</taxon>
        <taxon>Roseateles</taxon>
    </lineage>
</organism>